<dbReference type="Pfam" id="PF13966">
    <property type="entry name" value="zf-RVT"/>
    <property type="match status" value="1"/>
</dbReference>
<evidence type="ECO:0000259" key="1">
    <source>
        <dbReference type="Pfam" id="PF13966"/>
    </source>
</evidence>
<dbReference type="Proteomes" id="UP001459277">
    <property type="component" value="Unassembled WGS sequence"/>
</dbReference>
<dbReference type="AlphaFoldDB" id="A0AAW2BHX9"/>
<proteinExistence type="predicted"/>
<reference evidence="2 3" key="1">
    <citation type="submission" date="2024-01" db="EMBL/GenBank/DDBJ databases">
        <title>A telomere-to-telomere, gap-free genome of sweet tea (Lithocarpus litseifolius).</title>
        <authorList>
            <person name="Zhou J."/>
        </authorList>
    </citation>
    <scope>NUCLEOTIDE SEQUENCE [LARGE SCALE GENOMIC DNA]</scope>
    <source>
        <strain evidence="2">Zhou-2022a</strain>
        <tissue evidence="2">Leaf</tissue>
    </source>
</reference>
<feature type="domain" description="Reverse transcriptase zinc-binding" evidence="1">
    <location>
        <begin position="104"/>
        <end position="180"/>
    </location>
</feature>
<dbReference type="InterPro" id="IPR026960">
    <property type="entry name" value="RVT-Znf"/>
</dbReference>
<organism evidence="2 3">
    <name type="scientific">Lithocarpus litseifolius</name>
    <dbReference type="NCBI Taxonomy" id="425828"/>
    <lineage>
        <taxon>Eukaryota</taxon>
        <taxon>Viridiplantae</taxon>
        <taxon>Streptophyta</taxon>
        <taxon>Embryophyta</taxon>
        <taxon>Tracheophyta</taxon>
        <taxon>Spermatophyta</taxon>
        <taxon>Magnoliopsida</taxon>
        <taxon>eudicotyledons</taxon>
        <taxon>Gunneridae</taxon>
        <taxon>Pentapetalae</taxon>
        <taxon>rosids</taxon>
        <taxon>fabids</taxon>
        <taxon>Fagales</taxon>
        <taxon>Fagaceae</taxon>
        <taxon>Lithocarpus</taxon>
    </lineage>
</organism>
<dbReference type="EMBL" id="JAZDWU010000012">
    <property type="protein sequence ID" value="KAK9984569.1"/>
    <property type="molecule type" value="Genomic_DNA"/>
</dbReference>
<protein>
    <recommendedName>
        <fullName evidence="1">Reverse transcriptase zinc-binding domain-containing protein</fullName>
    </recommendedName>
</protein>
<accession>A0AAW2BHX9</accession>
<name>A0AAW2BHX9_9ROSI</name>
<evidence type="ECO:0000313" key="3">
    <source>
        <dbReference type="Proteomes" id="UP001459277"/>
    </source>
</evidence>
<comment type="caution">
    <text evidence="2">The sequence shown here is derived from an EMBL/GenBank/DDBJ whole genome shotgun (WGS) entry which is preliminary data.</text>
</comment>
<sequence length="193" mass="21884">MKSSRWTVGKDSKISFWYGNWTKQGSIRQLIQGPLTQEASMLEIKDVIQDSGWNWSKLPFEFPLDCKLMLQAIPISLQGRGSDRLAWVGNPRGIFDLKSACGIAMGDDSKMPFNTDWIWKLMTLPHIQFFLWKCAHNSIGVRDCLIGRGVGSDNQCAICQGGVETILHALRDCPRVQLTWRQLGVQDSNHGFW</sequence>
<evidence type="ECO:0000313" key="2">
    <source>
        <dbReference type="EMBL" id="KAK9984569.1"/>
    </source>
</evidence>
<keyword evidence="3" id="KW-1185">Reference proteome</keyword>
<gene>
    <name evidence="2" type="ORF">SO802_034094</name>
</gene>